<gene>
    <name evidence="2" type="ORF">BdWA1_000680</name>
</gene>
<dbReference type="KEGG" id="bdw:94334978"/>
<feature type="compositionally biased region" description="Polar residues" evidence="1">
    <location>
        <begin position="150"/>
        <end position="160"/>
    </location>
</feature>
<dbReference type="GeneID" id="94334978"/>
<dbReference type="RefSeq" id="XP_067804519.1">
    <property type="nucleotide sequence ID" value="XM_067945728.1"/>
</dbReference>
<dbReference type="Proteomes" id="UP001214638">
    <property type="component" value="Unassembled WGS sequence"/>
</dbReference>
<evidence type="ECO:0000256" key="1">
    <source>
        <dbReference type="SAM" id="MobiDB-lite"/>
    </source>
</evidence>
<organism evidence="2 3">
    <name type="scientific">Babesia duncani</name>
    <dbReference type="NCBI Taxonomy" id="323732"/>
    <lineage>
        <taxon>Eukaryota</taxon>
        <taxon>Sar</taxon>
        <taxon>Alveolata</taxon>
        <taxon>Apicomplexa</taxon>
        <taxon>Aconoidasida</taxon>
        <taxon>Piroplasmida</taxon>
        <taxon>Babesiidae</taxon>
        <taxon>Babesia</taxon>
    </lineage>
</organism>
<feature type="compositionally biased region" description="Basic and acidic residues" evidence="1">
    <location>
        <begin position="164"/>
        <end position="173"/>
    </location>
</feature>
<keyword evidence="3" id="KW-1185">Reference proteome</keyword>
<protein>
    <submittedName>
        <fullName evidence="2">Uncharacterized protein</fullName>
    </submittedName>
</protein>
<name>A0AAD9PMR7_9APIC</name>
<accession>A0AAD9PMR7</accession>
<feature type="region of interest" description="Disordered" evidence="1">
    <location>
        <begin position="150"/>
        <end position="177"/>
    </location>
</feature>
<sequence length="253" mass="28328">MTGFSDARADVLQLKNRPRSRFDEAPKGAIRNSASAPLNSRLCLFLMCMQNVGSGSSTRDYSKKTLDTCPVGVLASIIKKTYTDCVANGTEFVPYEPIDDVTPHSKIKLEYITQYEQYNINDFYEQLEDIMTECKAFIPTDDPSFNYSRRKGSCTNSSLTKPRISPESKKQDEPEVVVNPGGFNSLELKNWTKPLANTSSACDFAGIGSKETDAFDSFRKQKSNKYRDYIAARYSGLLFFNFADMPLSVTPTP</sequence>
<dbReference type="AlphaFoldDB" id="A0AAD9PMR7"/>
<comment type="caution">
    <text evidence="2">The sequence shown here is derived from an EMBL/GenBank/DDBJ whole genome shotgun (WGS) entry which is preliminary data.</text>
</comment>
<evidence type="ECO:0000313" key="2">
    <source>
        <dbReference type="EMBL" id="KAK2197677.1"/>
    </source>
</evidence>
<dbReference type="EMBL" id="JALLKP010000001">
    <property type="protein sequence ID" value="KAK2197677.1"/>
    <property type="molecule type" value="Genomic_DNA"/>
</dbReference>
<reference evidence="2" key="1">
    <citation type="journal article" date="2023" name="Nat. Microbiol.">
        <title>Babesia duncani multi-omics identifies virulence factors and drug targets.</title>
        <authorList>
            <person name="Singh P."/>
            <person name="Lonardi S."/>
            <person name="Liang Q."/>
            <person name="Vydyam P."/>
            <person name="Khabirova E."/>
            <person name="Fang T."/>
            <person name="Gihaz S."/>
            <person name="Thekkiniath J."/>
            <person name="Munshi M."/>
            <person name="Abel S."/>
            <person name="Ciampossin L."/>
            <person name="Batugedara G."/>
            <person name="Gupta M."/>
            <person name="Lu X.M."/>
            <person name="Lenz T."/>
            <person name="Chakravarty S."/>
            <person name="Cornillot E."/>
            <person name="Hu Y."/>
            <person name="Ma W."/>
            <person name="Gonzalez L.M."/>
            <person name="Sanchez S."/>
            <person name="Estrada K."/>
            <person name="Sanchez-Flores A."/>
            <person name="Montero E."/>
            <person name="Harb O.S."/>
            <person name="Le Roch K.G."/>
            <person name="Mamoun C.B."/>
        </authorList>
    </citation>
    <scope>NUCLEOTIDE SEQUENCE</scope>
    <source>
        <strain evidence="2">WA1</strain>
    </source>
</reference>
<proteinExistence type="predicted"/>
<evidence type="ECO:0000313" key="3">
    <source>
        <dbReference type="Proteomes" id="UP001214638"/>
    </source>
</evidence>